<evidence type="ECO:0000259" key="2">
    <source>
        <dbReference type="Pfam" id="PF03795"/>
    </source>
</evidence>
<protein>
    <submittedName>
        <fullName evidence="3">YciI family protein</fullName>
    </submittedName>
</protein>
<dbReference type="RefSeq" id="WP_231332612.1">
    <property type="nucleotide sequence ID" value="NZ_CP059572.1"/>
</dbReference>
<accession>A0ABX8QPC2</accession>
<evidence type="ECO:0000313" key="4">
    <source>
        <dbReference type="Proteomes" id="UP001049518"/>
    </source>
</evidence>
<feature type="domain" description="YCII-related" evidence="2">
    <location>
        <begin position="1"/>
        <end position="126"/>
    </location>
</feature>
<evidence type="ECO:0000256" key="1">
    <source>
        <dbReference type="ARBA" id="ARBA00007689"/>
    </source>
</evidence>
<dbReference type="Pfam" id="PF03795">
    <property type="entry name" value="YCII"/>
    <property type="match status" value="1"/>
</dbReference>
<dbReference type="PANTHER" id="PTHR35174">
    <property type="entry name" value="BLL7171 PROTEIN-RELATED"/>
    <property type="match status" value="1"/>
</dbReference>
<dbReference type="PANTHER" id="PTHR35174:SF3">
    <property type="entry name" value="BLL7171 PROTEIN"/>
    <property type="match status" value="1"/>
</dbReference>
<dbReference type="InterPro" id="IPR011008">
    <property type="entry name" value="Dimeric_a/b-barrel"/>
</dbReference>
<comment type="similarity">
    <text evidence="1">Belongs to the YciI family.</text>
</comment>
<name>A0ABX8QPC2_9ACTN</name>
<proteinExistence type="inferred from homology"/>
<dbReference type="Proteomes" id="UP001049518">
    <property type="component" value="Chromosome"/>
</dbReference>
<dbReference type="EMBL" id="CP059572">
    <property type="protein sequence ID" value="QXJ19597.1"/>
    <property type="molecule type" value="Genomic_DNA"/>
</dbReference>
<gene>
    <name evidence="3" type="ORF">AGRA3207_000159</name>
</gene>
<keyword evidence="4" id="KW-1185">Reference proteome</keyword>
<reference evidence="3" key="1">
    <citation type="submission" date="2020-07" db="EMBL/GenBank/DDBJ databases">
        <authorList>
            <person name="Tarantini F.S."/>
            <person name="Hong K.W."/>
            <person name="Chan K.G."/>
        </authorList>
    </citation>
    <scope>NUCLEOTIDE SEQUENCE</scope>
    <source>
        <strain evidence="3">32-07</strain>
    </source>
</reference>
<sequence>MKYLLLIYGNPENWEHPLFLRHPDFLALPPEEREALAARGEALLEEIRGSGELVEGVALADPVNSRTVRVRGGVPAATDGPYLESKEQLAGYFVVDCEGPERAAEIAARFPDARLGAVEVRPIMDMSGQEM</sequence>
<dbReference type="Gene3D" id="3.30.70.1060">
    <property type="entry name" value="Dimeric alpha+beta barrel"/>
    <property type="match status" value="1"/>
</dbReference>
<dbReference type="InterPro" id="IPR005545">
    <property type="entry name" value="YCII"/>
</dbReference>
<organism evidence="3 4">
    <name type="scientific">Actinomadura graeca</name>
    <dbReference type="NCBI Taxonomy" id="2750812"/>
    <lineage>
        <taxon>Bacteria</taxon>
        <taxon>Bacillati</taxon>
        <taxon>Actinomycetota</taxon>
        <taxon>Actinomycetes</taxon>
        <taxon>Streptosporangiales</taxon>
        <taxon>Thermomonosporaceae</taxon>
        <taxon>Actinomadura</taxon>
    </lineage>
</organism>
<dbReference type="SUPFAM" id="SSF54909">
    <property type="entry name" value="Dimeric alpha+beta barrel"/>
    <property type="match status" value="1"/>
</dbReference>
<evidence type="ECO:0000313" key="3">
    <source>
        <dbReference type="EMBL" id="QXJ19597.1"/>
    </source>
</evidence>